<keyword evidence="1" id="KW-0472">Membrane</keyword>
<feature type="chain" id="PRO_5044894665" evidence="2">
    <location>
        <begin position="17"/>
        <end position="402"/>
    </location>
</feature>
<keyword evidence="2" id="KW-0732">Signal</keyword>
<name>A0ABD3RLN7_9STRA</name>
<comment type="caution">
    <text evidence="3">The sequence shown here is derived from an EMBL/GenBank/DDBJ whole genome shotgun (WGS) entry which is preliminary data.</text>
</comment>
<organism evidence="3 4">
    <name type="scientific">Cyclostephanos tholiformis</name>
    <dbReference type="NCBI Taxonomy" id="382380"/>
    <lineage>
        <taxon>Eukaryota</taxon>
        <taxon>Sar</taxon>
        <taxon>Stramenopiles</taxon>
        <taxon>Ochrophyta</taxon>
        <taxon>Bacillariophyta</taxon>
        <taxon>Coscinodiscophyceae</taxon>
        <taxon>Thalassiosirophycidae</taxon>
        <taxon>Stephanodiscales</taxon>
        <taxon>Stephanodiscaceae</taxon>
        <taxon>Cyclostephanos</taxon>
    </lineage>
</organism>
<evidence type="ECO:0000256" key="1">
    <source>
        <dbReference type="SAM" id="Phobius"/>
    </source>
</evidence>
<accession>A0ABD3RLN7</accession>
<evidence type="ECO:0000313" key="4">
    <source>
        <dbReference type="Proteomes" id="UP001530377"/>
    </source>
</evidence>
<keyword evidence="1" id="KW-1133">Transmembrane helix</keyword>
<evidence type="ECO:0000313" key="3">
    <source>
        <dbReference type="EMBL" id="KAL3811481.1"/>
    </source>
</evidence>
<evidence type="ECO:0000256" key="2">
    <source>
        <dbReference type="SAM" id="SignalP"/>
    </source>
</evidence>
<protein>
    <submittedName>
        <fullName evidence="3">Uncharacterized protein</fullName>
    </submittedName>
</protein>
<dbReference type="EMBL" id="JALLPB020000258">
    <property type="protein sequence ID" value="KAL3811481.1"/>
    <property type="molecule type" value="Genomic_DNA"/>
</dbReference>
<reference evidence="3 4" key="1">
    <citation type="submission" date="2024-10" db="EMBL/GenBank/DDBJ databases">
        <title>Updated reference genomes for cyclostephanoid diatoms.</title>
        <authorList>
            <person name="Roberts W.R."/>
            <person name="Alverson A.J."/>
        </authorList>
    </citation>
    <scope>NUCLEOTIDE SEQUENCE [LARGE SCALE GENOMIC DNA]</scope>
    <source>
        <strain evidence="3 4">AJA228-03</strain>
    </source>
</reference>
<dbReference type="AlphaFoldDB" id="A0ABD3RLN7"/>
<keyword evidence="4" id="KW-1185">Reference proteome</keyword>
<keyword evidence="1" id="KW-0812">Transmembrane</keyword>
<feature type="signal peptide" evidence="2">
    <location>
        <begin position="1"/>
        <end position="16"/>
    </location>
</feature>
<gene>
    <name evidence="3" type="ORF">ACHAXA_010733</name>
</gene>
<sequence>MKFSAILASIPAVAMAVEIPNVSIEATSKAGSRLLSKARLLENGENNVDSTWVAGYSLKFHSCVASQDYYGGYFANGEADGEGEGQNAYYNDAQRDGYQGVYVQQLAHFRLCPTGSCTFCQNGADYVVDLNDFVDAYLEAKMTAIQYKCEKVRENCYCDQAYSKDACLYGCMQNAGLGESDCVERQNNDGQINIQEAVECMKVDVDKEAIQQYYMSSSYYANGEQQQQGQGGQNGMDKLFVGPYCSPNGKSVFLGSFTDETCSYPAPAGLYEAIHYGNSLPYAKKSIIDSGCISCKEPTEVENQNSNDQADSDSVLEVCENLYSSAAKCEEGLKGYFPYRNTQGCVYINSLQNSLIPKINVGAKAVAGVFGVTTVILAALSAILYKKSQRQNVGLTGDDVLA</sequence>
<proteinExistence type="predicted"/>
<dbReference type="Proteomes" id="UP001530377">
    <property type="component" value="Unassembled WGS sequence"/>
</dbReference>
<feature type="transmembrane region" description="Helical" evidence="1">
    <location>
        <begin position="365"/>
        <end position="385"/>
    </location>
</feature>